<accession>A0A4U1L2Z9</accession>
<dbReference type="OrthoDB" id="7571658at2"/>
<proteinExistence type="predicted"/>
<keyword evidence="3" id="KW-1185">Reference proteome</keyword>
<gene>
    <name evidence="2" type="ORF">FBR43_08805</name>
</gene>
<evidence type="ECO:0000313" key="3">
    <source>
        <dbReference type="Proteomes" id="UP000309138"/>
    </source>
</evidence>
<name>A0A4U1L2Z9_9SPHN</name>
<dbReference type="EMBL" id="SWKR01000002">
    <property type="protein sequence ID" value="TKD50854.1"/>
    <property type="molecule type" value="Genomic_DNA"/>
</dbReference>
<protein>
    <recommendedName>
        <fullName evidence="4">Lipoprotein</fullName>
    </recommendedName>
</protein>
<evidence type="ECO:0000256" key="1">
    <source>
        <dbReference type="SAM" id="SignalP"/>
    </source>
</evidence>
<feature type="signal peptide" evidence="1">
    <location>
        <begin position="1"/>
        <end position="20"/>
    </location>
</feature>
<keyword evidence="1" id="KW-0732">Signal</keyword>
<dbReference type="AlphaFoldDB" id="A0A4U1L2Z9"/>
<feature type="chain" id="PRO_5021004564" description="Lipoprotein" evidence="1">
    <location>
        <begin position="21"/>
        <end position="154"/>
    </location>
</feature>
<comment type="caution">
    <text evidence="2">The sequence shown here is derived from an EMBL/GenBank/DDBJ whole genome shotgun (WGS) entry which is preliminary data.</text>
</comment>
<dbReference type="Proteomes" id="UP000309138">
    <property type="component" value="Unassembled WGS sequence"/>
</dbReference>
<evidence type="ECO:0000313" key="2">
    <source>
        <dbReference type="EMBL" id="TKD50854.1"/>
    </source>
</evidence>
<dbReference type="PROSITE" id="PS51257">
    <property type="entry name" value="PROKAR_LIPOPROTEIN"/>
    <property type="match status" value="1"/>
</dbReference>
<dbReference type="RefSeq" id="WP_136942801.1">
    <property type="nucleotide sequence ID" value="NZ_SWKR01000002.1"/>
</dbReference>
<organism evidence="2 3">
    <name type="scientific">Sphingomonas baiyangensis</name>
    <dbReference type="NCBI Taxonomy" id="2572576"/>
    <lineage>
        <taxon>Bacteria</taxon>
        <taxon>Pseudomonadati</taxon>
        <taxon>Pseudomonadota</taxon>
        <taxon>Alphaproteobacteria</taxon>
        <taxon>Sphingomonadales</taxon>
        <taxon>Sphingomonadaceae</taxon>
        <taxon>Sphingomonas</taxon>
    </lineage>
</organism>
<evidence type="ECO:0008006" key="4">
    <source>
        <dbReference type="Google" id="ProtNLM"/>
    </source>
</evidence>
<sequence length="154" mass="16505">MAMRLVGGLVAALSMAACSAAPPPDEPGNVSLRNLVETDKAAEARAGYRLQGDLMPTPSDTQSRYYLLRNRTTPLGTVVAIIRQERGDRIAYARAELDCEDRLFHVLGVGSTRGEAEADIAYDGPLRPTTGLPLREEMGRFVCQAAGKPFGNAA</sequence>
<reference evidence="2 3" key="1">
    <citation type="submission" date="2019-04" db="EMBL/GenBank/DDBJ databases">
        <authorList>
            <person name="Yang Y."/>
            <person name="Wei D."/>
        </authorList>
    </citation>
    <scope>NUCLEOTIDE SEQUENCE [LARGE SCALE GENOMIC DNA]</scope>
    <source>
        <strain evidence="2 3">L-1-4w-11</strain>
    </source>
</reference>